<dbReference type="PANTHER" id="PTHR43056:SF5">
    <property type="entry name" value="PEPTIDASE S9 PROLYL OLIGOPEPTIDASE CATALYTIC DOMAIN-CONTAINING PROTEIN"/>
    <property type="match status" value="1"/>
</dbReference>
<evidence type="ECO:0000313" key="3">
    <source>
        <dbReference type="Proteomes" id="UP000886842"/>
    </source>
</evidence>
<dbReference type="Pfam" id="PF00326">
    <property type="entry name" value="Peptidase_S9"/>
    <property type="match status" value="1"/>
</dbReference>
<dbReference type="Gene3D" id="3.40.50.1820">
    <property type="entry name" value="alpha/beta hydrolase"/>
    <property type="match status" value="1"/>
</dbReference>
<dbReference type="InterPro" id="IPR050585">
    <property type="entry name" value="Xaa-Pro_dipeptidyl-ppase/CocE"/>
</dbReference>
<dbReference type="InterPro" id="IPR029058">
    <property type="entry name" value="AB_hydrolase_fold"/>
</dbReference>
<dbReference type="InterPro" id="IPR011042">
    <property type="entry name" value="6-blade_b-propeller_TolB-like"/>
</dbReference>
<feature type="domain" description="Peptidase S9 prolyl oligopeptidase catalytic" evidence="1">
    <location>
        <begin position="438"/>
        <end position="642"/>
    </location>
</feature>
<dbReference type="InterPro" id="IPR001375">
    <property type="entry name" value="Peptidase_S9_cat"/>
</dbReference>
<dbReference type="EMBL" id="DVLP01000170">
    <property type="protein sequence ID" value="HIT75051.1"/>
    <property type="molecule type" value="Genomic_DNA"/>
</dbReference>
<dbReference type="SUPFAM" id="SSF53474">
    <property type="entry name" value="alpha/beta-Hydrolases"/>
    <property type="match status" value="1"/>
</dbReference>
<dbReference type="Gene3D" id="2.120.10.30">
    <property type="entry name" value="TolB, C-terminal domain"/>
    <property type="match status" value="1"/>
</dbReference>
<evidence type="ECO:0000313" key="2">
    <source>
        <dbReference type="EMBL" id="HIT75051.1"/>
    </source>
</evidence>
<dbReference type="Proteomes" id="UP000886842">
    <property type="component" value="Unassembled WGS sequence"/>
</dbReference>
<dbReference type="PANTHER" id="PTHR43056">
    <property type="entry name" value="PEPTIDASE S9 PROLYL OLIGOPEPTIDASE"/>
    <property type="match status" value="1"/>
</dbReference>
<protein>
    <submittedName>
        <fullName evidence="2">S9 family peptidase</fullName>
    </submittedName>
</protein>
<name>A0A9D1GX29_9ACTN</name>
<reference evidence="2" key="1">
    <citation type="submission" date="2020-10" db="EMBL/GenBank/DDBJ databases">
        <authorList>
            <person name="Gilroy R."/>
        </authorList>
    </citation>
    <scope>NUCLEOTIDE SEQUENCE</scope>
    <source>
        <strain evidence="2">ChiGjej1B1-24693</strain>
    </source>
</reference>
<proteinExistence type="predicted"/>
<dbReference type="GO" id="GO:0008236">
    <property type="term" value="F:serine-type peptidase activity"/>
    <property type="evidence" value="ECO:0007669"/>
    <property type="project" value="InterPro"/>
</dbReference>
<dbReference type="GO" id="GO:0006508">
    <property type="term" value="P:proteolysis"/>
    <property type="evidence" value="ECO:0007669"/>
    <property type="project" value="InterPro"/>
</dbReference>
<comment type="caution">
    <text evidence="2">The sequence shown here is derived from an EMBL/GenBank/DDBJ whole genome shotgun (WGS) entry which is preliminary data.</text>
</comment>
<dbReference type="SUPFAM" id="SSF82171">
    <property type="entry name" value="DPP6 N-terminal domain-like"/>
    <property type="match status" value="1"/>
</dbReference>
<organism evidence="2 3">
    <name type="scientific">Candidatus Avipropionibacterium avicola</name>
    <dbReference type="NCBI Taxonomy" id="2840701"/>
    <lineage>
        <taxon>Bacteria</taxon>
        <taxon>Bacillati</taxon>
        <taxon>Actinomycetota</taxon>
        <taxon>Actinomycetes</taxon>
        <taxon>Propionibacteriales</taxon>
        <taxon>Propionibacteriaceae</taxon>
        <taxon>Propionibacteriaceae incertae sedis</taxon>
        <taxon>Candidatus Avipropionibacterium</taxon>
    </lineage>
</organism>
<sequence>MTHPYGSWPSPLTAEAVVAGQRRLADVQLAAGQLWWTHADPSDGGRITLWRRPVDGADVGGTGAAVEVTPQHYVRTSVHEYGGGAWSVAVDDQGQAVVAWSSWPEHQVWVQVGDQEPRAITPDGASPYRYAGLRVCPDAGMVLAIREDHGDPDQEPVNCIVALAMHGSGEHAGTVLAEGADFYASAELAPGGRLAWIEWDHPAMPWDHTRLMTGTIDPAAAAPASEVQVLLDDPQTSVLHPLWLDDGDTLLVSHDRDGWWQLHTVEVATGQQRRVWDGPHDICAPMWTLAPPPYALDADAVVAAWFVDGRRQLGRVALDGSGVQPIGEPLADVEAIAAGPEGVAALVGHAGAPAEIVVLDPDTDPGWRPLVLASEDVPDPDWISVAESIWWEGDQGPVQGWWYPPTHPLIDGPEDELPPLIVKSHGGPTSMSRPVHSAATQYWTSRGYGVLDVNYGGSSGFGREYRQRLAGQWGLVDVADCIGGARALAQQGLVDPNRLVITGGSAGGFTTLAALTASEVFAAGVSLYGIGDLRALARDTHKFESRYLDGLVGRWPEDEAVYIERSPISHVDRLTSPMLLLQGTEDKVVPPSQAETIADAVRAKGLPVALIMYEGEGHGFRRAESVISQLQATESFCAQVLGFTPAENVAVLSIENL</sequence>
<gene>
    <name evidence="2" type="ORF">IAA98_05650</name>
</gene>
<reference evidence="2" key="2">
    <citation type="journal article" date="2021" name="PeerJ">
        <title>Extensive microbial diversity within the chicken gut microbiome revealed by metagenomics and culture.</title>
        <authorList>
            <person name="Gilroy R."/>
            <person name="Ravi A."/>
            <person name="Getino M."/>
            <person name="Pursley I."/>
            <person name="Horton D.L."/>
            <person name="Alikhan N.F."/>
            <person name="Baker D."/>
            <person name="Gharbi K."/>
            <person name="Hall N."/>
            <person name="Watson M."/>
            <person name="Adriaenssens E.M."/>
            <person name="Foster-Nyarko E."/>
            <person name="Jarju S."/>
            <person name="Secka A."/>
            <person name="Antonio M."/>
            <person name="Oren A."/>
            <person name="Chaudhuri R.R."/>
            <person name="La Ragione R."/>
            <person name="Hildebrand F."/>
            <person name="Pallen M.J."/>
        </authorList>
    </citation>
    <scope>NUCLEOTIDE SEQUENCE</scope>
    <source>
        <strain evidence="2">ChiGjej1B1-24693</strain>
    </source>
</reference>
<dbReference type="AlphaFoldDB" id="A0A9D1GX29"/>
<evidence type="ECO:0000259" key="1">
    <source>
        <dbReference type="Pfam" id="PF00326"/>
    </source>
</evidence>
<accession>A0A9D1GX29</accession>